<dbReference type="Gene3D" id="3.40.50.720">
    <property type="entry name" value="NAD(P)-binding Rossmann-like Domain"/>
    <property type="match status" value="1"/>
</dbReference>
<dbReference type="InterPro" id="IPR002328">
    <property type="entry name" value="ADH_Zn_CS"/>
</dbReference>
<gene>
    <name evidence="6" type="ORF">BDZ94DRAFT_1275014</name>
</gene>
<dbReference type="InterPro" id="IPR020843">
    <property type="entry name" value="ER"/>
</dbReference>
<keyword evidence="3" id="KW-0560">Oxidoreductase</keyword>
<protein>
    <submittedName>
        <fullName evidence="6">Alcohol dehydrogenase GroES domain protein</fullName>
    </submittedName>
</protein>
<dbReference type="EMBL" id="MU150408">
    <property type="protein sequence ID" value="KAF9456698.1"/>
    <property type="molecule type" value="Genomic_DNA"/>
</dbReference>
<dbReference type="GO" id="GO:0008270">
    <property type="term" value="F:zinc ion binding"/>
    <property type="evidence" value="ECO:0007669"/>
    <property type="project" value="InterPro"/>
</dbReference>
<keyword evidence="7" id="KW-1185">Reference proteome</keyword>
<dbReference type="GO" id="GO:0016491">
    <property type="term" value="F:oxidoreductase activity"/>
    <property type="evidence" value="ECO:0007669"/>
    <property type="project" value="UniProtKB-KW"/>
</dbReference>
<evidence type="ECO:0000256" key="2">
    <source>
        <dbReference type="ARBA" id="ARBA00022833"/>
    </source>
</evidence>
<dbReference type="Pfam" id="PF00107">
    <property type="entry name" value="ADH_zinc_N"/>
    <property type="match status" value="1"/>
</dbReference>
<dbReference type="SUPFAM" id="SSF51735">
    <property type="entry name" value="NAD(P)-binding Rossmann-fold domains"/>
    <property type="match status" value="1"/>
</dbReference>
<evidence type="ECO:0000256" key="3">
    <source>
        <dbReference type="ARBA" id="ARBA00023002"/>
    </source>
</evidence>
<name>A0A9P6CD65_9AGAR</name>
<evidence type="ECO:0000313" key="7">
    <source>
        <dbReference type="Proteomes" id="UP000807353"/>
    </source>
</evidence>
<keyword evidence="2 4" id="KW-0862">Zinc</keyword>
<evidence type="ECO:0000256" key="1">
    <source>
        <dbReference type="ARBA" id="ARBA00022723"/>
    </source>
</evidence>
<comment type="caution">
    <text evidence="6">The sequence shown here is derived from an EMBL/GenBank/DDBJ whole genome shotgun (WGS) entry which is preliminary data.</text>
</comment>
<dbReference type="SMART" id="SM00829">
    <property type="entry name" value="PKS_ER"/>
    <property type="match status" value="1"/>
</dbReference>
<comment type="cofactor">
    <cofactor evidence="4">
        <name>Zn(2+)</name>
        <dbReference type="ChEBI" id="CHEBI:29105"/>
    </cofactor>
</comment>
<dbReference type="InterPro" id="IPR011032">
    <property type="entry name" value="GroES-like_sf"/>
</dbReference>
<dbReference type="Pfam" id="PF08240">
    <property type="entry name" value="ADH_N"/>
    <property type="match status" value="1"/>
</dbReference>
<comment type="similarity">
    <text evidence="4">Belongs to the zinc-containing alcohol dehydrogenase family.</text>
</comment>
<dbReference type="InterPro" id="IPR050129">
    <property type="entry name" value="Zn_alcohol_dh"/>
</dbReference>
<organism evidence="6 7">
    <name type="scientific">Collybia nuda</name>
    <dbReference type="NCBI Taxonomy" id="64659"/>
    <lineage>
        <taxon>Eukaryota</taxon>
        <taxon>Fungi</taxon>
        <taxon>Dikarya</taxon>
        <taxon>Basidiomycota</taxon>
        <taxon>Agaricomycotina</taxon>
        <taxon>Agaricomycetes</taxon>
        <taxon>Agaricomycetidae</taxon>
        <taxon>Agaricales</taxon>
        <taxon>Tricholomatineae</taxon>
        <taxon>Clitocybaceae</taxon>
        <taxon>Collybia</taxon>
    </lineage>
</organism>
<dbReference type="InterPro" id="IPR013149">
    <property type="entry name" value="ADH-like_C"/>
</dbReference>
<dbReference type="Gene3D" id="3.90.180.10">
    <property type="entry name" value="Medium-chain alcohol dehydrogenases, catalytic domain"/>
    <property type="match status" value="1"/>
</dbReference>
<dbReference type="AlphaFoldDB" id="A0A9P6CD65"/>
<evidence type="ECO:0000256" key="4">
    <source>
        <dbReference type="RuleBase" id="RU361277"/>
    </source>
</evidence>
<sequence>MKAARYYGPGDIRVEQIPEPEPKNGQVKIKIAWNGICGTDLHAYLAPFVKFPTATVPNEITGETLPITLGHEFSGTIVGLGEGVDATVYTIGQAVCVETIFGCGKTDICSACRAGTRNLCRDINAIGIGGFGGGLAEYISVNKEHIHPLPGNISLEVGACLEPLAVAWYAVKKSKFKSGDRVLICGAGPIGIFLLKALRSFDPNTLIIICEPTELRREVSVQHGATLALDPTATDITATVLAATHGAGVDIAFDAAGVQQSMDTCLYSVKTRGLIVSVATWEQVPKVDMNLMLLREITVTATNSYTGIHPELVQAVASGRLSGIEDLVTARVPLEEVVERGIKALLNDKDKHVKILVHP</sequence>
<dbReference type="InterPro" id="IPR013154">
    <property type="entry name" value="ADH-like_N"/>
</dbReference>
<dbReference type="PANTHER" id="PTHR43401">
    <property type="entry name" value="L-THREONINE 3-DEHYDROGENASE"/>
    <property type="match status" value="1"/>
</dbReference>
<proteinExistence type="inferred from homology"/>
<feature type="domain" description="Enoyl reductase (ER)" evidence="5">
    <location>
        <begin position="8"/>
        <end position="357"/>
    </location>
</feature>
<dbReference type="SUPFAM" id="SSF50129">
    <property type="entry name" value="GroES-like"/>
    <property type="match status" value="1"/>
</dbReference>
<dbReference type="Proteomes" id="UP000807353">
    <property type="component" value="Unassembled WGS sequence"/>
</dbReference>
<evidence type="ECO:0000259" key="5">
    <source>
        <dbReference type="SMART" id="SM00829"/>
    </source>
</evidence>
<accession>A0A9P6CD65</accession>
<dbReference type="CDD" id="cd08233">
    <property type="entry name" value="butanediol_DH_like"/>
    <property type="match status" value="1"/>
</dbReference>
<dbReference type="PROSITE" id="PS00059">
    <property type="entry name" value="ADH_ZINC"/>
    <property type="match status" value="1"/>
</dbReference>
<dbReference type="OrthoDB" id="3941538at2759"/>
<dbReference type="InterPro" id="IPR036291">
    <property type="entry name" value="NAD(P)-bd_dom_sf"/>
</dbReference>
<keyword evidence="1 4" id="KW-0479">Metal-binding</keyword>
<evidence type="ECO:0000313" key="6">
    <source>
        <dbReference type="EMBL" id="KAF9456698.1"/>
    </source>
</evidence>
<reference evidence="6" key="1">
    <citation type="submission" date="2020-11" db="EMBL/GenBank/DDBJ databases">
        <authorList>
            <consortium name="DOE Joint Genome Institute"/>
            <person name="Ahrendt S."/>
            <person name="Riley R."/>
            <person name="Andreopoulos W."/>
            <person name="Labutti K."/>
            <person name="Pangilinan J."/>
            <person name="Ruiz-Duenas F.J."/>
            <person name="Barrasa J.M."/>
            <person name="Sanchez-Garcia M."/>
            <person name="Camarero S."/>
            <person name="Miyauchi S."/>
            <person name="Serrano A."/>
            <person name="Linde D."/>
            <person name="Babiker R."/>
            <person name="Drula E."/>
            <person name="Ayuso-Fernandez I."/>
            <person name="Pacheco R."/>
            <person name="Padilla G."/>
            <person name="Ferreira P."/>
            <person name="Barriuso J."/>
            <person name="Kellner H."/>
            <person name="Castanera R."/>
            <person name="Alfaro M."/>
            <person name="Ramirez L."/>
            <person name="Pisabarro A.G."/>
            <person name="Kuo A."/>
            <person name="Tritt A."/>
            <person name="Lipzen A."/>
            <person name="He G."/>
            <person name="Yan M."/>
            <person name="Ng V."/>
            <person name="Cullen D."/>
            <person name="Martin F."/>
            <person name="Rosso M.-N."/>
            <person name="Henrissat B."/>
            <person name="Hibbett D."/>
            <person name="Martinez A.T."/>
            <person name="Grigoriev I.V."/>
        </authorList>
    </citation>
    <scope>NUCLEOTIDE SEQUENCE</scope>
    <source>
        <strain evidence="6">CBS 247.69</strain>
    </source>
</reference>
<dbReference type="PANTHER" id="PTHR43401:SF2">
    <property type="entry name" value="L-THREONINE 3-DEHYDROGENASE"/>
    <property type="match status" value="1"/>
</dbReference>